<sequence>MSAAAKKSNLRPLTGCLLGNIADRCSRQRRPSGGAAFSWLLSTPARKTHRALQAPAMESKSRTIQGIRLSREHRTTRPRCGVSQNTTQGRDAASNGGEQRQQRASRRLGGRRKSALFPRWAAVWRSGATIHKQRGAMGRRV</sequence>
<dbReference type="Proteomes" id="UP000821845">
    <property type="component" value="Chromosome 4"/>
</dbReference>
<proteinExistence type="predicted"/>
<evidence type="ECO:0000313" key="1">
    <source>
        <dbReference type="EMBL" id="KAH6933008.1"/>
    </source>
</evidence>
<reference evidence="1" key="1">
    <citation type="submission" date="2020-05" db="EMBL/GenBank/DDBJ databases">
        <title>Large-scale comparative analyses of tick genomes elucidate their genetic diversity and vector capacities.</title>
        <authorList>
            <person name="Jia N."/>
            <person name="Wang J."/>
            <person name="Shi W."/>
            <person name="Du L."/>
            <person name="Sun Y."/>
            <person name="Zhan W."/>
            <person name="Jiang J."/>
            <person name="Wang Q."/>
            <person name="Zhang B."/>
            <person name="Ji P."/>
            <person name="Sakyi L.B."/>
            <person name="Cui X."/>
            <person name="Yuan T."/>
            <person name="Jiang B."/>
            <person name="Yang W."/>
            <person name="Lam T.T.-Y."/>
            <person name="Chang Q."/>
            <person name="Ding S."/>
            <person name="Wang X."/>
            <person name="Zhu J."/>
            <person name="Ruan X."/>
            <person name="Zhao L."/>
            <person name="Wei J."/>
            <person name="Que T."/>
            <person name="Du C."/>
            <person name="Cheng J."/>
            <person name="Dai P."/>
            <person name="Han X."/>
            <person name="Huang E."/>
            <person name="Gao Y."/>
            <person name="Liu J."/>
            <person name="Shao H."/>
            <person name="Ye R."/>
            <person name="Li L."/>
            <person name="Wei W."/>
            <person name="Wang X."/>
            <person name="Wang C."/>
            <person name="Yang T."/>
            <person name="Huo Q."/>
            <person name="Li W."/>
            <person name="Guo W."/>
            <person name="Chen H."/>
            <person name="Zhou L."/>
            <person name="Ni X."/>
            <person name="Tian J."/>
            <person name="Zhou Y."/>
            <person name="Sheng Y."/>
            <person name="Liu T."/>
            <person name="Pan Y."/>
            <person name="Xia L."/>
            <person name="Li J."/>
            <person name="Zhao F."/>
            <person name="Cao W."/>
        </authorList>
    </citation>
    <scope>NUCLEOTIDE SEQUENCE</scope>
    <source>
        <strain evidence="1">Hyas-2018</strain>
    </source>
</reference>
<dbReference type="EMBL" id="CM023484">
    <property type="protein sequence ID" value="KAH6933008.1"/>
    <property type="molecule type" value="Genomic_DNA"/>
</dbReference>
<accession>A0ACB7SE53</accession>
<gene>
    <name evidence="1" type="ORF">HPB50_011551</name>
</gene>
<protein>
    <submittedName>
        <fullName evidence="1">Uncharacterized protein</fullName>
    </submittedName>
</protein>
<evidence type="ECO:0000313" key="2">
    <source>
        <dbReference type="Proteomes" id="UP000821845"/>
    </source>
</evidence>
<keyword evidence="2" id="KW-1185">Reference proteome</keyword>
<comment type="caution">
    <text evidence="1">The sequence shown here is derived from an EMBL/GenBank/DDBJ whole genome shotgun (WGS) entry which is preliminary data.</text>
</comment>
<name>A0ACB7SE53_HYAAI</name>
<organism evidence="1 2">
    <name type="scientific">Hyalomma asiaticum</name>
    <name type="common">Tick</name>
    <dbReference type="NCBI Taxonomy" id="266040"/>
    <lineage>
        <taxon>Eukaryota</taxon>
        <taxon>Metazoa</taxon>
        <taxon>Ecdysozoa</taxon>
        <taxon>Arthropoda</taxon>
        <taxon>Chelicerata</taxon>
        <taxon>Arachnida</taxon>
        <taxon>Acari</taxon>
        <taxon>Parasitiformes</taxon>
        <taxon>Ixodida</taxon>
        <taxon>Ixodoidea</taxon>
        <taxon>Ixodidae</taxon>
        <taxon>Hyalomminae</taxon>
        <taxon>Hyalomma</taxon>
    </lineage>
</organism>